<feature type="transmembrane region" description="Helical" evidence="9">
    <location>
        <begin position="106"/>
        <end position="124"/>
    </location>
</feature>
<dbReference type="KEGG" id="poz:I0K15_17655"/>
<evidence type="ECO:0000256" key="3">
    <source>
        <dbReference type="ARBA" id="ARBA00020515"/>
    </source>
</evidence>
<comment type="function">
    <text evidence="10">Part of the ABC transporter complex UgpBAEC involved in sn-glycerol-3-phosphate (G3P) import. Probably responsible for the translocation of the substrate across the membrane.</text>
</comment>
<evidence type="ECO:0000259" key="11">
    <source>
        <dbReference type="PROSITE" id="PS50928"/>
    </source>
</evidence>
<dbReference type="RefSeq" id="WP_196102792.1">
    <property type="nucleotide sequence ID" value="NZ_CP064942.1"/>
</dbReference>
<gene>
    <name evidence="10" type="primary">ugpE</name>
    <name evidence="12" type="ORF">I0K15_17655</name>
</gene>
<comment type="subunit">
    <text evidence="2 10">The complex is composed of two ATP-binding proteins (UgpC), two transmembrane proteins (UgpA and UgpE) and a solute-binding protein (UgpB).</text>
</comment>
<comment type="similarity">
    <text evidence="9">Belongs to the binding-protein-dependent transport system permease family.</text>
</comment>
<dbReference type="GO" id="GO:0055085">
    <property type="term" value="P:transmembrane transport"/>
    <property type="evidence" value="ECO:0007669"/>
    <property type="project" value="InterPro"/>
</dbReference>
<feature type="domain" description="ABC transmembrane type-1" evidence="11">
    <location>
        <begin position="71"/>
        <end position="295"/>
    </location>
</feature>
<keyword evidence="4 9" id="KW-0813">Transport</keyword>
<evidence type="ECO:0000256" key="7">
    <source>
        <dbReference type="ARBA" id="ARBA00022989"/>
    </source>
</evidence>
<evidence type="ECO:0000256" key="5">
    <source>
        <dbReference type="ARBA" id="ARBA00022475"/>
    </source>
</evidence>
<evidence type="ECO:0000256" key="2">
    <source>
        <dbReference type="ARBA" id="ARBA00011557"/>
    </source>
</evidence>
<feature type="transmembrane region" description="Helical" evidence="9">
    <location>
        <begin position="75"/>
        <end position="99"/>
    </location>
</feature>
<evidence type="ECO:0000256" key="6">
    <source>
        <dbReference type="ARBA" id="ARBA00022692"/>
    </source>
</evidence>
<dbReference type="Gene3D" id="1.10.3720.10">
    <property type="entry name" value="MetI-like"/>
    <property type="match status" value="1"/>
</dbReference>
<feature type="transmembrane region" description="Helical" evidence="9">
    <location>
        <begin position="274"/>
        <end position="295"/>
    </location>
</feature>
<sequence length="308" mass="33960">MVERTPWLNILTHVILFTGLAILVVPIYLVFVAASQTLQDVMAIPAKLLPGDQLFPNIAAAWHEAEFDTKFLNTLILATGVVVGKIVLAALTAFGIVFFDHRLRMPIFWAVFITLMLPLEVRIVPTYAVAANALSPFQTILDMLGITGLVNALTGFEIALNWNLLNSYTGLIMPLVATATGTFLYRQFFLTIPDELVEAAKMDGAGPLRFLREILIPLSVTNMAALATIMFVVGWNQYLWPLLIITDPAYGVAAVELSRLVPNMNTTGGDIPNWHWAMAGTLIVMLPPVAVVILMQRWFVRGLINTDK</sequence>
<dbReference type="SUPFAM" id="SSF161098">
    <property type="entry name" value="MetI-like"/>
    <property type="match status" value="1"/>
</dbReference>
<feature type="transmembrane region" description="Helical" evidence="9">
    <location>
        <begin position="7"/>
        <end position="31"/>
    </location>
</feature>
<name>A0A7S9QBW1_9RHOB</name>
<dbReference type="AlphaFoldDB" id="A0A7S9QBW1"/>
<dbReference type="Proteomes" id="UP000594800">
    <property type="component" value="Chromosome"/>
</dbReference>
<evidence type="ECO:0000313" key="13">
    <source>
        <dbReference type="Proteomes" id="UP000594800"/>
    </source>
</evidence>
<dbReference type="InterPro" id="IPR035906">
    <property type="entry name" value="MetI-like_sf"/>
</dbReference>
<evidence type="ECO:0000256" key="4">
    <source>
        <dbReference type="ARBA" id="ARBA00022448"/>
    </source>
</evidence>
<dbReference type="GO" id="GO:0005886">
    <property type="term" value="C:plasma membrane"/>
    <property type="evidence" value="ECO:0007669"/>
    <property type="project" value="UniProtKB-SubCell"/>
</dbReference>
<comment type="subcellular location">
    <subcellularLocation>
        <location evidence="10">Cell inner membrane</location>
        <topology evidence="10">Multi-pass membrane protein</topology>
    </subcellularLocation>
    <subcellularLocation>
        <location evidence="1 9">Cell membrane</location>
        <topology evidence="1 9">Multi-pass membrane protein</topology>
    </subcellularLocation>
</comment>
<dbReference type="PANTHER" id="PTHR43744:SF8">
    <property type="entry name" value="SN-GLYCEROL-3-PHOSPHATE TRANSPORT SYSTEM PERMEASE PROTEIN UGPE"/>
    <property type="match status" value="1"/>
</dbReference>
<dbReference type="CDD" id="cd06261">
    <property type="entry name" value="TM_PBP2"/>
    <property type="match status" value="1"/>
</dbReference>
<evidence type="ECO:0000256" key="1">
    <source>
        <dbReference type="ARBA" id="ARBA00004651"/>
    </source>
</evidence>
<reference evidence="12 13" key="1">
    <citation type="submission" date="2020-11" db="EMBL/GenBank/DDBJ databases">
        <title>Description of Pontivivens ytuae sp. nov. isolated from deep sea sediment of Mariana Trench.</title>
        <authorList>
            <person name="Wang Z."/>
            <person name="Sun Q.-L."/>
            <person name="Xu X.-D."/>
            <person name="Tang Y.-Z."/>
            <person name="Zhang J."/>
        </authorList>
    </citation>
    <scope>NUCLEOTIDE SEQUENCE [LARGE SCALE GENOMIC DNA]</scope>
    <source>
        <strain evidence="12 13">MT2928</strain>
    </source>
</reference>
<protein>
    <recommendedName>
        <fullName evidence="3 10">sn-glycerol-3-phosphate transport system permease protein UgpE</fullName>
    </recommendedName>
</protein>
<keyword evidence="5 10" id="KW-1003">Cell membrane</keyword>
<evidence type="ECO:0000256" key="9">
    <source>
        <dbReference type="RuleBase" id="RU363032"/>
    </source>
</evidence>
<organism evidence="12 13">
    <name type="scientific">Pontivivens ytuae</name>
    <dbReference type="NCBI Taxonomy" id="2789856"/>
    <lineage>
        <taxon>Bacteria</taxon>
        <taxon>Pseudomonadati</taxon>
        <taxon>Pseudomonadota</taxon>
        <taxon>Alphaproteobacteria</taxon>
        <taxon>Rhodobacterales</taxon>
        <taxon>Paracoccaceae</taxon>
        <taxon>Pontivivens</taxon>
    </lineage>
</organism>
<evidence type="ECO:0000256" key="8">
    <source>
        <dbReference type="ARBA" id="ARBA00023136"/>
    </source>
</evidence>
<dbReference type="Pfam" id="PF00528">
    <property type="entry name" value="BPD_transp_1"/>
    <property type="match status" value="1"/>
</dbReference>
<keyword evidence="7 9" id="KW-1133">Transmembrane helix</keyword>
<proteinExistence type="inferred from homology"/>
<accession>A0A7S9QBW1</accession>
<dbReference type="InterPro" id="IPR000515">
    <property type="entry name" value="MetI-like"/>
</dbReference>
<keyword evidence="8 9" id="KW-0472">Membrane</keyword>
<keyword evidence="10" id="KW-0997">Cell inner membrane</keyword>
<evidence type="ECO:0000313" key="12">
    <source>
        <dbReference type="EMBL" id="QPH53583.1"/>
    </source>
</evidence>
<keyword evidence="13" id="KW-1185">Reference proteome</keyword>
<dbReference type="PROSITE" id="PS50928">
    <property type="entry name" value="ABC_TM1"/>
    <property type="match status" value="1"/>
</dbReference>
<evidence type="ECO:0000256" key="10">
    <source>
        <dbReference type="RuleBase" id="RU363056"/>
    </source>
</evidence>
<feature type="transmembrane region" description="Helical" evidence="9">
    <location>
        <begin position="144"/>
        <end position="165"/>
    </location>
</feature>
<dbReference type="EMBL" id="CP064942">
    <property type="protein sequence ID" value="QPH53583.1"/>
    <property type="molecule type" value="Genomic_DNA"/>
</dbReference>
<keyword evidence="6 9" id="KW-0812">Transmembrane</keyword>
<dbReference type="PANTHER" id="PTHR43744">
    <property type="entry name" value="ABC TRANSPORTER PERMEASE PROTEIN MG189-RELATED-RELATED"/>
    <property type="match status" value="1"/>
</dbReference>
<feature type="transmembrane region" description="Helical" evidence="9">
    <location>
        <begin position="214"/>
        <end position="235"/>
    </location>
</feature>